<proteinExistence type="predicted"/>
<organism evidence="2 3">
    <name type="scientific">Clavibacter californiensis</name>
    <dbReference type="NCBI Taxonomy" id="1401995"/>
    <lineage>
        <taxon>Bacteria</taxon>
        <taxon>Bacillati</taxon>
        <taxon>Actinomycetota</taxon>
        <taxon>Actinomycetes</taxon>
        <taxon>Micrococcales</taxon>
        <taxon>Microbacteriaceae</taxon>
        <taxon>Clavibacter</taxon>
    </lineage>
</organism>
<dbReference type="EMBL" id="QWEE01000146">
    <property type="protein sequence ID" value="RII91507.1"/>
    <property type="molecule type" value="Genomic_DNA"/>
</dbReference>
<dbReference type="Gene3D" id="3.40.605.10">
    <property type="entry name" value="Aldehyde Dehydrogenase, Chain A, domain 1"/>
    <property type="match status" value="1"/>
</dbReference>
<dbReference type="SUPFAM" id="SSF53720">
    <property type="entry name" value="ALDH-like"/>
    <property type="match status" value="1"/>
</dbReference>
<keyword evidence="3" id="KW-1185">Reference proteome</keyword>
<feature type="non-terminal residue" evidence="2">
    <location>
        <position position="75"/>
    </location>
</feature>
<gene>
    <name evidence="2" type="ORF">DZF98_09345</name>
</gene>
<dbReference type="Proteomes" id="UP000265355">
    <property type="component" value="Unassembled WGS sequence"/>
</dbReference>
<reference evidence="2 3" key="1">
    <citation type="submission" date="2018-08" db="EMBL/GenBank/DDBJ databases">
        <title>Genome Sequence of Clavibacter michiganensis Subspecies type strains, and the Atypical Peach-Colored Strains Isolated from Tomato.</title>
        <authorList>
            <person name="Osdaghi E."/>
            <person name="Portier P."/>
            <person name="Briand M."/>
            <person name="Jacques M.-A."/>
        </authorList>
    </citation>
    <scope>NUCLEOTIDE SEQUENCE [LARGE SCALE GENOMIC DNA]</scope>
    <source>
        <strain evidence="2 3">CFBP 8216</strain>
    </source>
</reference>
<accession>A0ABX9N602</accession>
<comment type="caution">
    <text evidence="2">The sequence shown here is derived from an EMBL/GenBank/DDBJ whole genome shotgun (WGS) entry which is preliminary data.</text>
</comment>
<dbReference type="InterPro" id="IPR016162">
    <property type="entry name" value="Ald_DH_N"/>
</dbReference>
<sequence length="75" mass="7441">MPSNAPIAPTVATEALPADELERILEAARTASISLAASTSVQRDTALDAVAAALVAGADRIVAANAEDLAAGRDA</sequence>
<protein>
    <submittedName>
        <fullName evidence="2">Gamma-glutamyl-phosphate reductase</fullName>
    </submittedName>
</protein>
<name>A0ABX9N602_9MICO</name>
<keyword evidence="1" id="KW-0560">Oxidoreductase</keyword>
<evidence type="ECO:0000256" key="1">
    <source>
        <dbReference type="ARBA" id="ARBA00023002"/>
    </source>
</evidence>
<dbReference type="InterPro" id="IPR016161">
    <property type="entry name" value="Ald_DH/histidinol_DH"/>
</dbReference>
<evidence type="ECO:0000313" key="2">
    <source>
        <dbReference type="EMBL" id="RII91507.1"/>
    </source>
</evidence>
<evidence type="ECO:0000313" key="3">
    <source>
        <dbReference type="Proteomes" id="UP000265355"/>
    </source>
</evidence>